<reference evidence="1 2" key="2">
    <citation type="journal article" date="2022" name="Mol. Ecol. Resour.">
        <title>The genomes of chicory, endive, great burdock and yacon provide insights into Asteraceae paleo-polyploidization history and plant inulin production.</title>
        <authorList>
            <person name="Fan W."/>
            <person name="Wang S."/>
            <person name="Wang H."/>
            <person name="Wang A."/>
            <person name="Jiang F."/>
            <person name="Liu H."/>
            <person name="Zhao H."/>
            <person name="Xu D."/>
            <person name="Zhang Y."/>
        </authorList>
    </citation>
    <scope>NUCLEOTIDE SEQUENCE [LARGE SCALE GENOMIC DNA]</scope>
    <source>
        <strain evidence="2">cv. Niubang</strain>
    </source>
</reference>
<sequence length="217" mass="22632">MPMEGVHKPTVLLLALFMAFSSLTTLSECRKANLGNHDAKNGEKGAKGEDHTKIPSNGFPYPGENIGYPQDLYGSMASMYFPAPAEGFRDMNMVKDGQKRVDGQKEALLYGGSPPVGYGYPFPFPFSGGIFGFPGGIFGFPQSIFGFPRSIFGFPPFGGVPGGYGRFPGGYGGSPGGYGGNPGGYGSGRPGNKPGGGGYPGYGGKAEMKGKEVNSHD</sequence>
<protein>
    <submittedName>
        <fullName evidence="1">Uncharacterized protein</fullName>
    </submittedName>
</protein>
<proteinExistence type="predicted"/>
<accession>A0ACB8Y510</accession>
<dbReference type="Proteomes" id="UP001055879">
    <property type="component" value="Linkage Group LG14"/>
</dbReference>
<comment type="caution">
    <text evidence="1">The sequence shown here is derived from an EMBL/GenBank/DDBJ whole genome shotgun (WGS) entry which is preliminary data.</text>
</comment>
<evidence type="ECO:0000313" key="1">
    <source>
        <dbReference type="EMBL" id="KAI3678698.1"/>
    </source>
</evidence>
<evidence type="ECO:0000313" key="2">
    <source>
        <dbReference type="Proteomes" id="UP001055879"/>
    </source>
</evidence>
<keyword evidence="2" id="KW-1185">Reference proteome</keyword>
<organism evidence="1 2">
    <name type="scientific">Arctium lappa</name>
    <name type="common">Greater burdock</name>
    <name type="synonym">Lappa major</name>
    <dbReference type="NCBI Taxonomy" id="4217"/>
    <lineage>
        <taxon>Eukaryota</taxon>
        <taxon>Viridiplantae</taxon>
        <taxon>Streptophyta</taxon>
        <taxon>Embryophyta</taxon>
        <taxon>Tracheophyta</taxon>
        <taxon>Spermatophyta</taxon>
        <taxon>Magnoliopsida</taxon>
        <taxon>eudicotyledons</taxon>
        <taxon>Gunneridae</taxon>
        <taxon>Pentapetalae</taxon>
        <taxon>asterids</taxon>
        <taxon>campanulids</taxon>
        <taxon>Asterales</taxon>
        <taxon>Asteraceae</taxon>
        <taxon>Carduoideae</taxon>
        <taxon>Cardueae</taxon>
        <taxon>Arctiinae</taxon>
        <taxon>Arctium</taxon>
    </lineage>
</organism>
<dbReference type="EMBL" id="CM042060">
    <property type="protein sequence ID" value="KAI3678698.1"/>
    <property type="molecule type" value="Genomic_DNA"/>
</dbReference>
<reference evidence="2" key="1">
    <citation type="journal article" date="2022" name="Mol. Ecol. Resour.">
        <title>The genomes of chicory, endive, great burdock and yacon provide insights into Asteraceae palaeo-polyploidization history and plant inulin production.</title>
        <authorList>
            <person name="Fan W."/>
            <person name="Wang S."/>
            <person name="Wang H."/>
            <person name="Wang A."/>
            <person name="Jiang F."/>
            <person name="Liu H."/>
            <person name="Zhao H."/>
            <person name="Xu D."/>
            <person name="Zhang Y."/>
        </authorList>
    </citation>
    <scope>NUCLEOTIDE SEQUENCE [LARGE SCALE GENOMIC DNA]</scope>
    <source>
        <strain evidence="2">cv. Niubang</strain>
    </source>
</reference>
<gene>
    <name evidence="1" type="ORF">L6452_38000</name>
</gene>
<name>A0ACB8Y510_ARCLA</name>